<dbReference type="InterPro" id="IPR003593">
    <property type="entry name" value="AAA+_ATPase"/>
</dbReference>
<keyword evidence="6" id="KW-1185">Reference proteome</keyword>
<dbReference type="InterPro" id="IPR003439">
    <property type="entry name" value="ABC_transporter-like_ATP-bd"/>
</dbReference>
<sequence>MLKPLQRFFLVQPRSQTSGNISAPPDKAAAAICVQGLGKVFNSKKEAFPALSDINFSVPQGQLQMLVGPSGAGKTTLLLIIAGLLSPSSGQVWLMGSNLYTLSRLEREQFRLRNLGIMFQEANLMNALTVAENLAVALALKGIHGPANQDQVKDLLQKVGLTDWGNYLPHKLSGGQQQRAALARAVAGQPKILIADEPTGALDSVNGMKIMALIEELIQSVGCSVLMSTHDPRIVSYADRLIHIEDGCIKGGIDQEVKKGGIHSLDPPQQDPQSS</sequence>
<evidence type="ECO:0000313" key="6">
    <source>
        <dbReference type="Proteomes" id="UP000031561"/>
    </source>
</evidence>
<dbReference type="AlphaFoldDB" id="A0ABD4SZW4"/>
<organism evidence="5 6">
    <name type="scientific">Lyngbya confervoides BDU141951</name>
    <dbReference type="NCBI Taxonomy" id="1574623"/>
    <lineage>
        <taxon>Bacteria</taxon>
        <taxon>Bacillati</taxon>
        <taxon>Cyanobacteriota</taxon>
        <taxon>Cyanophyceae</taxon>
        <taxon>Oscillatoriophycideae</taxon>
        <taxon>Oscillatoriales</taxon>
        <taxon>Microcoleaceae</taxon>
        <taxon>Lyngbya</taxon>
    </lineage>
</organism>
<dbReference type="RefSeq" id="WP_166279887.1">
    <property type="nucleotide sequence ID" value="NZ_JTHE03000022.1"/>
</dbReference>
<dbReference type="CDD" id="cd03255">
    <property type="entry name" value="ABC_MJ0796_LolCDE_FtsE"/>
    <property type="match status" value="1"/>
</dbReference>
<dbReference type="SUPFAM" id="SSF52540">
    <property type="entry name" value="P-loop containing nucleoside triphosphate hydrolases"/>
    <property type="match status" value="1"/>
</dbReference>
<evidence type="ECO:0000256" key="3">
    <source>
        <dbReference type="ARBA" id="ARBA00022840"/>
    </source>
</evidence>
<feature type="domain" description="ABC transporter" evidence="4">
    <location>
        <begin position="32"/>
        <end position="271"/>
    </location>
</feature>
<dbReference type="Gene3D" id="3.40.50.300">
    <property type="entry name" value="P-loop containing nucleotide triphosphate hydrolases"/>
    <property type="match status" value="1"/>
</dbReference>
<comment type="caution">
    <text evidence="5">The sequence shown here is derived from an EMBL/GenBank/DDBJ whole genome shotgun (WGS) entry which is preliminary data.</text>
</comment>
<dbReference type="InterPro" id="IPR027417">
    <property type="entry name" value="P-loop_NTPase"/>
</dbReference>
<dbReference type="GO" id="GO:0005524">
    <property type="term" value="F:ATP binding"/>
    <property type="evidence" value="ECO:0007669"/>
    <property type="project" value="UniProtKB-KW"/>
</dbReference>
<keyword evidence="1" id="KW-0813">Transport</keyword>
<gene>
    <name evidence="5" type="ORF">QQ91_0003135</name>
</gene>
<evidence type="ECO:0000256" key="1">
    <source>
        <dbReference type="ARBA" id="ARBA00022448"/>
    </source>
</evidence>
<accession>A0ABD4SZW4</accession>
<keyword evidence="3 5" id="KW-0067">ATP-binding</keyword>
<dbReference type="PROSITE" id="PS00211">
    <property type="entry name" value="ABC_TRANSPORTER_1"/>
    <property type="match status" value="1"/>
</dbReference>
<dbReference type="PANTHER" id="PTHR24220">
    <property type="entry name" value="IMPORT ATP-BINDING PROTEIN"/>
    <property type="match status" value="1"/>
</dbReference>
<name>A0ABD4SZW4_9CYAN</name>
<protein>
    <submittedName>
        <fullName evidence="5">ABC transporter ATP-binding protein</fullName>
    </submittedName>
</protein>
<evidence type="ECO:0000259" key="4">
    <source>
        <dbReference type="PROSITE" id="PS50893"/>
    </source>
</evidence>
<evidence type="ECO:0000256" key="2">
    <source>
        <dbReference type="ARBA" id="ARBA00022741"/>
    </source>
</evidence>
<dbReference type="InterPro" id="IPR015854">
    <property type="entry name" value="ABC_transpr_LolD-like"/>
</dbReference>
<evidence type="ECO:0000313" key="5">
    <source>
        <dbReference type="EMBL" id="MCM1981824.1"/>
    </source>
</evidence>
<dbReference type="Pfam" id="PF00005">
    <property type="entry name" value="ABC_tran"/>
    <property type="match status" value="1"/>
</dbReference>
<dbReference type="InterPro" id="IPR017871">
    <property type="entry name" value="ABC_transporter-like_CS"/>
</dbReference>
<proteinExistence type="predicted"/>
<dbReference type="SMART" id="SM00382">
    <property type="entry name" value="AAA"/>
    <property type="match status" value="1"/>
</dbReference>
<reference evidence="5 6" key="1">
    <citation type="journal article" date="2015" name="Genome Announc.">
        <title>Draft Genome Sequence of Filamentous Marine Cyanobacterium Lyngbya confervoides Strain BDU141951.</title>
        <authorList>
            <person name="Chandrababunaidu M.M."/>
            <person name="Sen D."/>
            <person name="Tripathy S."/>
        </authorList>
    </citation>
    <scope>NUCLEOTIDE SEQUENCE [LARGE SCALE GENOMIC DNA]</scope>
    <source>
        <strain evidence="5 6">BDU141951</strain>
    </source>
</reference>
<keyword evidence="2" id="KW-0547">Nucleotide-binding</keyword>
<dbReference type="InterPro" id="IPR017911">
    <property type="entry name" value="MacB-like_ATP-bd"/>
</dbReference>
<dbReference type="EMBL" id="JTHE03000022">
    <property type="protein sequence ID" value="MCM1981824.1"/>
    <property type="molecule type" value="Genomic_DNA"/>
</dbReference>
<dbReference type="PROSITE" id="PS50893">
    <property type="entry name" value="ABC_TRANSPORTER_2"/>
    <property type="match status" value="1"/>
</dbReference>
<dbReference type="Proteomes" id="UP000031561">
    <property type="component" value="Unassembled WGS sequence"/>
</dbReference>